<proteinExistence type="predicted"/>
<dbReference type="SUPFAM" id="SSF51735">
    <property type="entry name" value="NAD(P)-binding Rossmann-fold domains"/>
    <property type="match status" value="1"/>
</dbReference>
<dbReference type="InterPro" id="IPR011032">
    <property type="entry name" value="GroES-like_sf"/>
</dbReference>
<dbReference type="FunFam" id="3.40.50.720:FF:000003">
    <property type="entry name" value="S-(hydroxymethyl)glutathione dehydrogenase"/>
    <property type="match status" value="1"/>
</dbReference>
<sequence>MVASFAEYSVIPQECAIPIDDDIPLDKAALIGCSVTTGVCAATNTAQVRPGSSVVLFGAGGIGLNVVQGAAIAGAERIIVVDLMDSKLEMARQFGATHTINASDVDPIPEIQALTDGLGADYAFEAIGTRTTYEQTVQAIRNRGKAIWVGAPPLEPLSLDAGIVFWGEKTIMGSNYGSARPRYDMPRLLALYRAGKLKLDELITRTYQLEEVNEAFSDMLNGEVARGLIRF</sequence>
<evidence type="ECO:0000256" key="4">
    <source>
        <dbReference type="ARBA" id="ARBA00023027"/>
    </source>
</evidence>
<comment type="caution">
    <text evidence="6">The sequence shown here is derived from an EMBL/GenBank/DDBJ whole genome shotgun (WGS) entry which is preliminary data.</text>
</comment>
<dbReference type="AlphaFoldDB" id="A0AA35SBD6"/>
<dbReference type="PANTHER" id="PTHR43880">
    <property type="entry name" value="ALCOHOL DEHYDROGENASE"/>
    <property type="match status" value="1"/>
</dbReference>
<reference evidence="6" key="1">
    <citation type="submission" date="2023-03" db="EMBL/GenBank/DDBJ databases">
        <authorList>
            <person name="Steffen K."/>
            <person name="Cardenas P."/>
        </authorList>
    </citation>
    <scope>NUCLEOTIDE SEQUENCE</scope>
</reference>
<name>A0AA35SBD6_GEOBA</name>
<protein>
    <submittedName>
        <fullName evidence="6">Alcohol dehydrogenase 1</fullName>
    </submittedName>
</protein>
<comment type="cofactor">
    <cofactor evidence="1">
        <name>Zn(2+)</name>
        <dbReference type="ChEBI" id="CHEBI:29105"/>
    </cofactor>
</comment>
<evidence type="ECO:0000256" key="3">
    <source>
        <dbReference type="ARBA" id="ARBA00022833"/>
    </source>
</evidence>
<dbReference type="Proteomes" id="UP001174909">
    <property type="component" value="Unassembled WGS sequence"/>
</dbReference>
<dbReference type="SUPFAM" id="SSF50129">
    <property type="entry name" value="GroES-like"/>
    <property type="match status" value="1"/>
</dbReference>
<evidence type="ECO:0000256" key="1">
    <source>
        <dbReference type="ARBA" id="ARBA00001947"/>
    </source>
</evidence>
<evidence type="ECO:0000259" key="5">
    <source>
        <dbReference type="Pfam" id="PF00107"/>
    </source>
</evidence>
<dbReference type="GO" id="GO:0051903">
    <property type="term" value="F:S-(hydroxymethyl)glutathione dehydrogenase [NAD(P)+] activity"/>
    <property type="evidence" value="ECO:0007669"/>
    <property type="project" value="TreeGrafter"/>
</dbReference>
<dbReference type="GO" id="GO:0005829">
    <property type="term" value="C:cytosol"/>
    <property type="evidence" value="ECO:0007669"/>
    <property type="project" value="TreeGrafter"/>
</dbReference>
<accession>A0AA35SBD6</accession>
<dbReference type="InterPro" id="IPR013149">
    <property type="entry name" value="ADH-like_C"/>
</dbReference>
<evidence type="ECO:0000313" key="7">
    <source>
        <dbReference type="Proteomes" id="UP001174909"/>
    </source>
</evidence>
<keyword evidence="2" id="KW-0479">Metal-binding</keyword>
<dbReference type="GO" id="GO:0046294">
    <property type="term" value="P:formaldehyde catabolic process"/>
    <property type="evidence" value="ECO:0007669"/>
    <property type="project" value="TreeGrafter"/>
</dbReference>
<evidence type="ECO:0000256" key="2">
    <source>
        <dbReference type="ARBA" id="ARBA00022723"/>
    </source>
</evidence>
<keyword evidence="4" id="KW-0520">NAD</keyword>
<dbReference type="EMBL" id="CASHTH010002193">
    <property type="protein sequence ID" value="CAI8026002.1"/>
    <property type="molecule type" value="Genomic_DNA"/>
</dbReference>
<organism evidence="6 7">
    <name type="scientific">Geodia barretti</name>
    <name type="common">Barrett's horny sponge</name>
    <dbReference type="NCBI Taxonomy" id="519541"/>
    <lineage>
        <taxon>Eukaryota</taxon>
        <taxon>Metazoa</taxon>
        <taxon>Porifera</taxon>
        <taxon>Demospongiae</taxon>
        <taxon>Heteroscleromorpha</taxon>
        <taxon>Tetractinellida</taxon>
        <taxon>Astrophorina</taxon>
        <taxon>Geodiidae</taxon>
        <taxon>Geodia</taxon>
    </lineage>
</organism>
<gene>
    <name evidence="6" type="ORF">GBAR_LOCUS14982</name>
</gene>
<dbReference type="GO" id="GO:0008270">
    <property type="term" value="F:zinc ion binding"/>
    <property type="evidence" value="ECO:0007669"/>
    <property type="project" value="TreeGrafter"/>
</dbReference>
<evidence type="ECO:0000313" key="6">
    <source>
        <dbReference type="EMBL" id="CAI8026002.1"/>
    </source>
</evidence>
<keyword evidence="7" id="KW-1185">Reference proteome</keyword>
<dbReference type="PANTHER" id="PTHR43880:SF12">
    <property type="entry name" value="ALCOHOL DEHYDROGENASE CLASS-3"/>
    <property type="match status" value="1"/>
</dbReference>
<dbReference type="InterPro" id="IPR036291">
    <property type="entry name" value="NAD(P)-bd_dom_sf"/>
</dbReference>
<feature type="domain" description="Alcohol dehydrogenase-like C-terminal" evidence="5">
    <location>
        <begin position="61"/>
        <end position="191"/>
    </location>
</feature>
<dbReference type="Pfam" id="PF00107">
    <property type="entry name" value="ADH_zinc_N"/>
    <property type="match status" value="1"/>
</dbReference>
<dbReference type="Gene3D" id="3.40.50.720">
    <property type="entry name" value="NAD(P)-binding Rossmann-like Domain"/>
    <property type="match status" value="1"/>
</dbReference>
<keyword evidence="3" id="KW-0862">Zinc</keyword>
<dbReference type="Gene3D" id="3.90.180.10">
    <property type="entry name" value="Medium-chain alcohol dehydrogenases, catalytic domain"/>
    <property type="match status" value="1"/>
</dbReference>